<name>A0A8X6G7Q3_TRICU</name>
<sequence length="72" mass="8022">MRKSTIRDIHQRYGRMTFGTLMAADKELRKGDTIVCASRSTGKYGGALVFKRTLCYKDTSNADTSSSLKVIN</sequence>
<dbReference type="AlphaFoldDB" id="A0A8X6G7Q3"/>
<accession>A0A8X6G7Q3</accession>
<keyword evidence="2" id="KW-1185">Reference proteome</keyword>
<reference evidence="1" key="1">
    <citation type="submission" date="2020-07" db="EMBL/GenBank/DDBJ databases">
        <title>Multicomponent nature underlies the extraordinary mechanical properties of spider dragline silk.</title>
        <authorList>
            <person name="Kono N."/>
            <person name="Nakamura H."/>
            <person name="Mori M."/>
            <person name="Yoshida Y."/>
            <person name="Ohtoshi R."/>
            <person name="Malay A.D."/>
            <person name="Moran D.A.P."/>
            <person name="Tomita M."/>
            <person name="Numata K."/>
            <person name="Arakawa K."/>
        </authorList>
    </citation>
    <scope>NUCLEOTIDE SEQUENCE</scope>
</reference>
<evidence type="ECO:0000313" key="2">
    <source>
        <dbReference type="Proteomes" id="UP000887116"/>
    </source>
</evidence>
<evidence type="ECO:0000313" key="1">
    <source>
        <dbReference type="EMBL" id="GFQ98830.1"/>
    </source>
</evidence>
<gene>
    <name evidence="1" type="ORF">TNCT_317041</name>
</gene>
<proteinExistence type="predicted"/>
<organism evidence="1 2">
    <name type="scientific">Trichonephila clavata</name>
    <name type="common">Joro spider</name>
    <name type="synonym">Nephila clavata</name>
    <dbReference type="NCBI Taxonomy" id="2740835"/>
    <lineage>
        <taxon>Eukaryota</taxon>
        <taxon>Metazoa</taxon>
        <taxon>Ecdysozoa</taxon>
        <taxon>Arthropoda</taxon>
        <taxon>Chelicerata</taxon>
        <taxon>Arachnida</taxon>
        <taxon>Araneae</taxon>
        <taxon>Araneomorphae</taxon>
        <taxon>Entelegynae</taxon>
        <taxon>Araneoidea</taxon>
        <taxon>Nephilidae</taxon>
        <taxon>Trichonephila</taxon>
    </lineage>
</organism>
<dbReference type="EMBL" id="BMAO01005068">
    <property type="protein sequence ID" value="GFQ98830.1"/>
    <property type="molecule type" value="Genomic_DNA"/>
</dbReference>
<comment type="caution">
    <text evidence="1">The sequence shown here is derived from an EMBL/GenBank/DDBJ whole genome shotgun (WGS) entry which is preliminary data.</text>
</comment>
<protein>
    <submittedName>
        <fullName evidence="1">Uncharacterized protein</fullName>
    </submittedName>
</protein>
<dbReference type="Proteomes" id="UP000887116">
    <property type="component" value="Unassembled WGS sequence"/>
</dbReference>